<feature type="transmembrane region" description="Helical" evidence="1">
    <location>
        <begin position="60"/>
        <end position="83"/>
    </location>
</feature>
<evidence type="ECO:0000256" key="1">
    <source>
        <dbReference type="SAM" id="Phobius"/>
    </source>
</evidence>
<dbReference type="RefSeq" id="WP_079413569.1">
    <property type="nucleotide sequence ID" value="NZ_MZGW01000012.1"/>
</dbReference>
<dbReference type="AlphaFoldDB" id="A0A1V4I439"/>
<keyword evidence="3" id="KW-1185">Reference proteome</keyword>
<keyword evidence="1" id="KW-0472">Membrane</keyword>
<name>A0A1V4I439_9FIRM</name>
<reference evidence="2 3" key="1">
    <citation type="submission" date="2017-03" db="EMBL/GenBank/DDBJ databases">
        <title>Genome sequence of Clostridium thermoalcaliphilum DSM 7309.</title>
        <authorList>
            <person name="Poehlein A."/>
            <person name="Daniel R."/>
        </authorList>
    </citation>
    <scope>NUCLEOTIDE SEQUENCE [LARGE SCALE GENOMIC DNA]</scope>
    <source>
        <strain evidence="2 3">DSM 7309</strain>
    </source>
</reference>
<dbReference type="EMBL" id="MZGW01000012">
    <property type="protein sequence ID" value="OPJ54748.1"/>
    <property type="molecule type" value="Genomic_DNA"/>
</dbReference>
<gene>
    <name evidence="2" type="ORF">CLOTH_19690</name>
</gene>
<feature type="transmembrane region" description="Helical" evidence="1">
    <location>
        <begin position="33"/>
        <end position="54"/>
    </location>
</feature>
<evidence type="ECO:0000313" key="2">
    <source>
        <dbReference type="EMBL" id="OPJ54748.1"/>
    </source>
</evidence>
<keyword evidence="1" id="KW-0812">Transmembrane</keyword>
<keyword evidence="1" id="KW-1133">Transmembrane helix</keyword>
<dbReference type="Proteomes" id="UP000190140">
    <property type="component" value="Unassembled WGS sequence"/>
</dbReference>
<comment type="caution">
    <text evidence="2">The sequence shown here is derived from an EMBL/GenBank/DDBJ whole genome shotgun (WGS) entry which is preliminary data.</text>
</comment>
<organism evidence="2 3">
    <name type="scientific">Alkalithermobacter paradoxus</name>
    <dbReference type="NCBI Taxonomy" id="29349"/>
    <lineage>
        <taxon>Bacteria</taxon>
        <taxon>Bacillati</taxon>
        <taxon>Bacillota</taxon>
        <taxon>Clostridia</taxon>
        <taxon>Peptostreptococcales</taxon>
        <taxon>Tepidibacteraceae</taxon>
        <taxon>Alkalithermobacter</taxon>
    </lineage>
</organism>
<accession>A0A1V4I439</accession>
<evidence type="ECO:0000313" key="3">
    <source>
        <dbReference type="Proteomes" id="UP000190140"/>
    </source>
</evidence>
<protein>
    <submittedName>
        <fullName evidence="2">Uncharacterized protein</fullName>
    </submittedName>
</protein>
<proteinExistence type="predicted"/>
<sequence>MEPELFKNIFYTSLVQGFREAFKMMWGIDEFKSAVIGIPVSIITFKVVGSIFRWRRNNGIWFGTIGGKVLYYLINTFIVWIIMKFV</sequence>
<dbReference type="STRING" id="29349.CLOTH_19690"/>
<dbReference type="OrthoDB" id="2084609at2"/>